<dbReference type="InterPro" id="IPR003661">
    <property type="entry name" value="HisK_dim/P_dom"/>
</dbReference>
<proteinExistence type="predicted"/>
<dbReference type="InterPro" id="IPR036097">
    <property type="entry name" value="HisK_dim/P_sf"/>
</dbReference>
<evidence type="ECO:0000313" key="14">
    <source>
        <dbReference type="Proteomes" id="UP000002482"/>
    </source>
</evidence>
<keyword evidence="11" id="KW-0812">Transmembrane</keyword>
<keyword evidence="7" id="KW-0547">Nucleotide-binding</keyword>
<dbReference type="EC" id="2.7.13.3" evidence="3"/>
<feature type="region of interest" description="Disordered" evidence="10">
    <location>
        <begin position="1"/>
        <end position="36"/>
    </location>
</feature>
<dbReference type="PANTHER" id="PTHR44936:SF10">
    <property type="entry name" value="SENSOR PROTEIN RSTB"/>
    <property type="match status" value="1"/>
</dbReference>
<dbReference type="InterPro" id="IPR004358">
    <property type="entry name" value="Sig_transdc_His_kin-like_C"/>
</dbReference>
<evidence type="ECO:0000256" key="7">
    <source>
        <dbReference type="ARBA" id="ARBA00022741"/>
    </source>
</evidence>
<evidence type="ECO:0000256" key="6">
    <source>
        <dbReference type="ARBA" id="ARBA00022679"/>
    </source>
</evidence>
<protein>
    <recommendedName>
        <fullName evidence="3">histidine kinase</fullName>
        <ecNumber evidence="3">2.7.13.3</ecNumber>
    </recommendedName>
</protein>
<feature type="transmembrane region" description="Helical" evidence="11">
    <location>
        <begin position="163"/>
        <end position="182"/>
    </location>
</feature>
<accession>F0Q4Z2</accession>
<feature type="compositionally biased region" description="Low complexity" evidence="10">
    <location>
        <begin position="9"/>
        <end position="24"/>
    </location>
</feature>
<dbReference type="PROSITE" id="PS50109">
    <property type="entry name" value="HIS_KIN"/>
    <property type="match status" value="1"/>
</dbReference>
<dbReference type="KEGG" id="aaa:Acav_2924"/>
<evidence type="ECO:0000256" key="8">
    <source>
        <dbReference type="ARBA" id="ARBA00022777"/>
    </source>
</evidence>
<dbReference type="GO" id="GO:0005524">
    <property type="term" value="F:ATP binding"/>
    <property type="evidence" value="ECO:0007669"/>
    <property type="project" value="UniProtKB-KW"/>
</dbReference>
<evidence type="ECO:0000256" key="3">
    <source>
        <dbReference type="ARBA" id="ARBA00012438"/>
    </source>
</evidence>
<evidence type="ECO:0000256" key="11">
    <source>
        <dbReference type="SAM" id="Phobius"/>
    </source>
</evidence>
<evidence type="ECO:0000313" key="13">
    <source>
        <dbReference type="EMBL" id="ADX46828.1"/>
    </source>
</evidence>
<evidence type="ECO:0000259" key="12">
    <source>
        <dbReference type="PROSITE" id="PS50109"/>
    </source>
</evidence>
<organism evidence="13 14">
    <name type="scientific">Paracidovorax avenae (strain ATCC 19860 / DSM 7227 / CCUG 15838 / JCM 20985 / LMG 2117 / NCPPB 1011)</name>
    <name type="common">Acidovorax avenae</name>
    <dbReference type="NCBI Taxonomy" id="643561"/>
    <lineage>
        <taxon>Bacteria</taxon>
        <taxon>Pseudomonadati</taxon>
        <taxon>Pseudomonadota</taxon>
        <taxon>Betaproteobacteria</taxon>
        <taxon>Burkholderiales</taxon>
        <taxon>Comamonadaceae</taxon>
        <taxon>Paracidovorax</taxon>
    </lineage>
</organism>
<evidence type="ECO:0000256" key="2">
    <source>
        <dbReference type="ARBA" id="ARBA00004651"/>
    </source>
</evidence>
<dbReference type="Gene3D" id="1.10.287.130">
    <property type="match status" value="1"/>
</dbReference>
<feature type="transmembrane region" description="Helical" evidence="11">
    <location>
        <begin position="198"/>
        <end position="217"/>
    </location>
</feature>
<evidence type="ECO:0000256" key="4">
    <source>
        <dbReference type="ARBA" id="ARBA00022475"/>
    </source>
</evidence>
<dbReference type="GeneID" id="34239684"/>
<feature type="transmembrane region" description="Helical" evidence="11">
    <location>
        <begin position="61"/>
        <end position="80"/>
    </location>
</feature>
<dbReference type="GO" id="GO:0000155">
    <property type="term" value="F:phosphorelay sensor kinase activity"/>
    <property type="evidence" value="ECO:0007669"/>
    <property type="project" value="InterPro"/>
</dbReference>
<dbReference type="GO" id="GO:0005886">
    <property type="term" value="C:plasma membrane"/>
    <property type="evidence" value="ECO:0007669"/>
    <property type="project" value="UniProtKB-SubCell"/>
</dbReference>
<keyword evidence="8 13" id="KW-0418">Kinase</keyword>
<dbReference type="SMART" id="SM00387">
    <property type="entry name" value="HATPase_c"/>
    <property type="match status" value="1"/>
</dbReference>
<dbReference type="Proteomes" id="UP000002482">
    <property type="component" value="Chromosome"/>
</dbReference>
<evidence type="ECO:0000256" key="1">
    <source>
        <dbReference type="ARBA" id="ARBA00000085"/>
    </source>
</evidence>
<dbReference type="InterPro" id="IPR003594">
    <property type="entry name" value="HATPase_dom"/>
</dbReference>
<sequence>MPTTPPTAPHADPGPGATHSAAPGAKPPAAAPAAPSAPSVRNARYANAAAGLKNLHQLIQLRWVAAIGQVFTIEVAYYSLGLSLPVREMLMVVGCLVLFNLVSLLRWRTGHGVRNVELFLALLIDVAVLTVQLYLSGGTGNPFVFLYLLQIAVGAVLLRGGYIWSIVAITTGCFAALSRFNLPLPLPADLHRGLSSPYLLGLLVCFLINAILVVIFITRIERNLRQRDARLSAARQRALEEEHIVRMGLLASGAAHELGTPLSTMAVILGDWRHDERLAADRMLQDEIAEMQVQVQRCKSIVSGILLSAGEARGEASAQTTVRTFVDALARDWRATRAIAAFDYDNRFGADTPMVSDTMLQQMVFNVLDNARDASPGWVGMAVERDADLLRITVTDAGPGFDPAILARLGKPYQSSKGRAGGGLGLFLAMNVARTLGGSVTARNLPERGAEVSIRLPLSAVALPSTGHTHHGR</sequence>
<keyword evidence="9" id="KW-0067">ATP-binding</keyword>
<feature type="domain" description="Histidine kinase" evidence="12">
    <location>
        <begin position="253"/>
        <end position="460"/>
    </location>
</feature>
<feature type="transmembrane region" description="Helical" evidence="11">
    <location>
        <begin position="86"/>
        <end position="105"/>
    </location>
</feature>
<dbReference type="PRINTS" id="PR00344">
    <property type="entry name" value="BCTRLSENSOR"/>
</dbReference>
<dbReference type="Pfam" id="PF02518">
    <property type="entry name" value="HATPase_c"/>
    <property type="match status" value="1"/>
</dbReference>
<comment type="subcellular location">
    <subcellularLocation>
        <location evidence="2">Cell membrane</location>
        <topology evidence="2">Multi-pass membrane protein</topology>
    </subcellularLocation>
</comment>
<dbReference type="HOGENOM" id="CLU_046130_1_1_4"/>
<comment type="catalytic activity">
    <reaction evidence="1">
        <text>ATP + protein L-histidine = ADP + protein N-phospho-L-histidine.</text>
        <dbReference type="EC" id="2.7.13.3"/>
    </reaction>
</comment>
<gene>
    <name evidence="13" type="ordered locus">Acav_2924</name>
</gene>
<keyword evidence="11" id="KW-1133">Transmembrane helix</keyword>
<reference evidence="13" key="1">
    <citation type="submission" date="2011-02" db="EMBL/GenBank/DDBJ databases">
        <title>Complete sequence of Acidovorax avenae subsp. avenae ATCC 19860.</title>
        <authorList>
            <consortium name="US DOE Joint Genome Institute"/>
            <person name="Lucas S."/>
            <person name="Copeland A."/>
            <person name="Lapidus A."/>
            <person name="Cheng J.-F."/>
            <person name="Goodwin L."/>
            <person name="Pitluck S."/>
            <person name="Chertkov O."/>
            <person name="Held B."/>
            <person name="Detter J.C."/>
            <person name="Han C."/>
            <person name="Tapia R."/>
            <person name="Land M."/>
            <person name="Hauser L."/>
            <person name="Kyrpides N."/>
            <person name="Ivanova N."/>
            <person name="Ovchinnikova G."/>
            <person name="Pagani I."/>
            <person name="Gordon S."/>
            <person name="Woyke T."/>
        </authorList>
    </citation>
    <scope>NUCLEOTIDE SEQUENCE</scope>
    <source>
        <strain evidence="13">ATCC 19860</strain>
    </source>
</reference>
<dbReference type="CDD" id="cd00082">
    <property type="entry name" value="HisKA"/>
    <property type="match status" value="1"/>
</dbReference>
<dbReference type="PANTHER" id="PTHR44936">
    <property type="entry name" value="SENSOR PROTEIN CREC"/>
    <property type="match status" value="1"/>
</dbReference>
<evidence type="ECO:0000256" key="9">
    <source>
        <dbReference type="ARBA" id="ARBA00022840"/>
    </source>
</evidence>
<dbReference type="SUPFAM" id="SSF47384">
    <property type="entry name" value="Homodimeric domain of signal transducing histidine kinase"/>
    <property type="match status" value="1"/>
</dbReference>
<keyword evidence="4" id="KW-1003">Cell membrane</keyword>
<dbReference type="InterPro" id="IPR036890">
    <property type="entry name" value="HATPase_C_sf"/>
</dbReference>
<evidence type="ECO:0000256" key="5">
    <source>
        <dbReference type="ARBA" id="ARBA00022553"/>
    </source>
</evidence>
<keyword evidence="6" id="KW-0808">Transferase</keyword>
<dbReference type="InterPro" id="IPR050980">
    <property type="entry name" value="2C_sensor_his_kinase"/>
</dbReference>
<keyword evidence="5" id="KW-0597">Phosphoprotein</keyword>
<dbReference type="EMBL" id="CP002521">
    <property type="protein sequence ID" value="ADX46828.1"/>
    <property type="molecule type" value="Genomic_DNA"/>
</dbReference>
<dbReference type="InterPro" id="IPR005467">
    <property type="entry name" value="His_kinase_dom"/>
</dbReference>
<dbReference type="AlphaFoldDB" id="F0Q4Z2"/>
<keyword evidence="14" id="KW-1185">Reference proteome</keyword>
<evidence type="ECO:0000256" key="10">
    <source>
        <dbReference type="SAM" id="MobiDB-lite"/>
    </source>
</evidence>
<name>F0Q4Z2_PARA1</name>
<dbReference type="Gene3D" id="3.30.565.10">
    <property type="entry name" value="Histidine kinase-like ATPase, C-terminal domain"/>
    <property type="match status" value="1"/>
</dbReference>
<dbReference type="SUPFAM" id="SSF55874">
    <property type="entry name" value="ATPase domain of HSP90 chaperone/DNA topoisomerase II/histidine kinase"/>
    <property type="match status" value="1"/>
</dbReference>
<dbReference type="RefSeq" id="WP_013595320.1">
    <property type="nucleotide sequence ID" value="NC_015138.1"/>
</dbReference>
<keyword evidence="11" id="KW-0472">Membrane</keyword>